<protein>
    <submittedName>
        <fullName evidence="1">Uncharacterized protein</fullName>
    </submittedName>
</protein>
<comment type="caution">
    <text evidence="1">The sequence shown here is derived from an EMBL/GenBank/DDBJ whole genome shotgun (WGS) entry which is preliminary data.</text>
</comment>
<evidence type="ECO:0000313" key="1">
    <source>
        <dbReference type="EMBL" id="KKM79575.1"/>
    </source>
</evidence>
<sequence length="73" mass="8233">MSNIQVSISLEEFQHLVQGGTLEYEFKANRFLVNIPVFEVHISLQDIGIAAMQQAMMNAVDNKVNKVLKIKEA</sequence>
<name>A0A0F9MSD5_9ZZZZ</name>
<gene>
    <name evidence="1" type="ORF">LCGC14_1348670</name>
</gene>
<accession>A0A0F9MSD5</accession>
<organism evidence="1">
    <name type="scientific">marine sediment metagenome</name>
    <dbReference type="NCBI Taxonomy" id="412755"/>
    <lineage>
        <taxon>unclassified sequences</taxon>
        <taxon>metagenomes</taxon>
        <taxon>ecological metagenomes</taxon>
    </lineage>
</organism>
<dbReference type="AlphaFoldDB" id="A0A0F9MSD5"/>
<reference evidence="1" key="1">
    <citation type="journal article" date="2015" name="Nature">
        <title>Complex archaea that bridge the gap between prokaryotes and eukaryotes.</title>
        <authorList>
            <person name="Spang A."/>
            <person name="Saw J.H."/>
            <person name="Jorgensen S.L."/>
            <person name="Zaremba-Niedzwiedzka K."/>
            <person name="Martijn J."/>
            <person name="Lind A.E."/>
            <person name="van Eijk R."/>
            <person name="Schleper C."/>
            <person name="Guy L."/>
            <person name="Ettema T.J."/>
        </authorList>
    </citation>
    <scope>NUCLEOTIDE SEQUENCE</scope>
</reference>
<dbReference type="EMBL" id="LAZR01008315">
    <property type="protein sequence ID" value="KKM79575.1"/>
    <property type="molecule type" value="Genomic_DNA"/>
</dbReference>
<proteinExistence type="predicted"/>